<dbReference type="InterPro" id="IPR018653">
    <property type="entry name" value="ScfR_C"/>
</dbReference>
<dbReference type="SMART" id="SM00530">
    <property type="entry name" value="HTH_XRE"/>
    <property type="match status" value="1"/>
</dbReference>
<dbReference type="InterPro" id="IPR001387">
    <property type="entry name" value="Cro/C1-type_HTH"/>
</dbReference>
<dbReference type="STRING" id="1123755.SAMN05444714_0712"/>
<sequence>MATQRLAGSRIREKRLDRGLRQATVAETVGISPSYLNLIEHNRRRIGGKLLTDIARVLEVDPALLTDGVDREVLDQMRNAAAVLSAEVELSRTEEMAARYPGWSALIAAQARRIEALQAQVQVLSDRISFDPQLAQSLHEVISAVTAIRSSASILVSPEKLDEDWQRRFHQNIHDDSVRLASSSEALIAYLEAPQDILEGAGTAVEQVEAFLSQTGFHLAALEQSAKPEAVLASAGLGEAAAGVLQDYMTQYIRDVAALPLDDFQTAISRHGYDPAGLAQSFAVPLATVLRRLATLPPESDHPPMGLVICDAAGAIRLIKQVPGFAMPRAGGACPLWPVFAALARPEQPLRYDVTMPGQGGTRMLCYAIGTALPAARFDVPPTIQSTMLVMTDPDSPSAEPVPVGVTCRICPRNDCKSRREPAMTGV</sequence>
<dbReference type="GO" id="GO:0005829">
    <property type="term" value="C:cytosol"/>
    <property type="evidence" value="ECO:0007669"/>
    <property type="project" value="TreeGrafter"/>
</dbReference>
<dbReference type="Pfam" id="PF01381">
    <property type="entry name" value="HTH_3"/>
    <property type="match status" value="1"/>
</dbReference>
<keyword evidence="3" id="KW-0804">Transcription</keyword>
<dbReference type="SUPFAM" id="SSF47413">
    <property type="entry name" value="lambda repressor-like DNA-binding domains"/>
    <property type="match status" value="1"/>
</dbReference>
<dbReference type="EMBL" id="FOZM01000001">
    <property type="protein sequence ID" value="SFS04794.1"/>
    <property type="molecule type" value="Genomic_DNA"/>
</dbReference>
<feature type="domain" description="HTH cro/C1-type" evidence="4">
    <location>
        <begin position="11"/>
        <end position="65"/>
    </location>
</feature>
<dbReference type="PANTHER" id="PTHR46797">
    <property type="entry name" value="HTH-TYPE TRANSCRIPTIONAL REGULATOR"/>
    <property type="match status" value="1"/>
</dbReference>
<evidence type="ECO:0000256" key="1">
    <source>
        <dbReference type="ARBA" id="ARBA00023015"/>
    </source>
</evidence>
<reference evidence="5 6" key="1">
    <citation type="submission" date="2016-10" db="EMBL/GenBank/DDBJ databases">
        <authorList>
            <person name="de Groot N.N."/>
        </authorList>
    </citation>
    <scope>NUCLEOTIDE SEQUENCE [LARGE SCALE GENOMIC DNA]</scope>
    <source>
        <strain evidence="5 6">DSM 29433</strain>
    </source>
</reference>
<dbReference type="Proteomes" id="UP000198926">
    <property type="component" value="Unassembled WGS sequence"/>
</dbReference>
<evidence type="ECO:0000259" key="4">
    <source>
        <dbReference type="PROSITE" id="PS50943"/>
    </source>
</evidence>
<dbReference type="PANTHER" id="PTHR46797:SF23">
    <property type="entry name" value="HTH-TYPE TRANSCRIPTIONAL REGULATOR SUTR"/>
    <property type="match status" value="1"/>
</dbReference>
<keyword evidence="6" id="KW-1185">Reference proteome</keyword>
<dbReference type="GO" id="GO:0003677">
    <property type="term" value="F:DNA binding"/>
    <property type="evidence" value="ECO:0007669"/>
    <property type="project" value="UniProtKB-KW"/>
</dbReference>
<organism evidence="5 6">
    <name type="scientific">Yoonia litorea</name>
    <dbReference type="NCBI Taxonomy" id="1123755"/>
    <lineage>
        <taxon>Bacteria</taxon>
        <taxon>Pseudomonadati</taxon>
        <taxon>Pseudomonadota</taxon>
        <taxon>Alphaproteobacteria</taxon>
        <taxon>Rhodobacterales</taxon>
        <taxon>Paracoccaceae</taxon>
        <taxon>Yoonia</taxon>
    </lineage>
</organism>
<dbReference type="OrthoDB" id="7790108at2"/>
<keyword evidence="2" id="KW-0238">DNA-binding</keyword>
<dbReference type="GO" id="GO:0003700">
    <property type="term" value="F:DNA-binding transcription factor activity"/>
    <property type="evidence" value="ECO:0007669"/>
    <property type="project" value="TreeGrafter"/>
</dbReference>
<dbReference type="Gene3D" id="1.10.260.40">
    <property type="entry name" value="lambda repressor-like DNA-binding domains"/>
    <property type="match status" value="1"/>
</dbReference>
<evidence type="ECO:0000256" key="3">
    <source>
        <dbReference type="ARBA" id="ARBA00023163"/>
    </source>
</evidence>
<dbReference type="InterPro" id="IPR050807">
    <property type="entry name" value="TransReg_Diox_bact_type"/>
</dbReference>
<evidence type="ECO:0000313" key="6">
    <source>
        <dbReference type="Proteomes" id="UP000198926"/>
    </source>
</evidence>
<dbReference type="Pfam" id="PF09856">
    <property type="entry name" value="ScfRs"/>
    <property type="match status" value="1"/>
</dbReference>
<dbReference type="PROSITE" id="PS50943">
    <property type="entry name" value="HTH_CROC1"/>
    <property type="match status" value="1"/>
</dbReference>
<dbReference type="AlphaFoldDB" id="A0A1I6LMS5"/>
<gene>
    <name evidence="5" type="ORF">SAMN05444714_0712</name>
</gene>
<dbReference type="RefSeq" id="WP_090207477.1">
    <property type="nucleotide sequence ID" value="NZ_FOZM01000001.1"/>
</dbReference>
<proteinExistence type="predicted"/>
<dbReference type="InterPro" id="IPR010982">
    <property type="entry name" value="Lambda_DNA-bd_dom_sf"/>
</dbReference>
<evidence type="ECO:0000256" key="2">
    <source>
        <dbReference type="ARBA" id="ARBA00023125"/>
    </source>
</evidence>
<name>A0A1I6LMS5_9RHOB</name>
<keyword evidence="1" id="KW-0805">Transcription regulation</keyword>
<dbReference type="CDD" id="cd00093">
    <property type="entry name" value="HTH_XRE"/>
    <property type="match status" value="1"/>
</dbReference>
<evidence type="ECO:0000313" key="5">
    <source>
        <dbReference type="EMBL" id="SFS04794.1"/>
    </source>
</evidence>
<accession>A0A1I6LMS5</accession>
<protein>
    <recommendedName>
        <fullName evidence="4">HTH cro/C1-type domain-containing protein</fullName>
    </recommendedName>
</protein>